<dbReference type="WBParaSite" id="JU765_v2.g5553.t1">
    <property type="protein sequence ID" value="JU765_v2.g5553.t1"/>
    <property type="gene ID" value="JU765_v2.g5553"/>
</dbReference>
<reference evidence="2" key="1">
    <citation type="submission" date="2022-11" db="UniProtKB">
        <authorList>
            <consortium name="WormBaseParasite"/>
        </authorList>
    </citation>
    <scope>IDENTIFICATION</scope>
</reference>
<evidence type="ECO:0000313" key="2">
    <source>
        <dbReference type="WBParaSite" id="JU765_v2.g5553.t1"/>
    </source>
</evidence>
<name>A0AC34RCR8_9BILA</name>
<organism evidence="1 2">
    <name type="scientific">Panagrolaimus sp. JU765</name>
    <dbReference type="NCBI Taxonomy" id="591449"/>
    <lineage>
        <taxon>Eukaryota</taxon>
        <taxon>Metazoa</taxon>
        <taxon>Ecdysozoa</taxon>
        <taxon>Nematoda</taxon>
        <taxon>Chromadorea</taxon>
        <taxon>Rhabditida</taxon>
        <taxon>Tylenchina</taxon>
        <taxon>Panagrolaimomorpha</taxon>
        <taxon>Panagrolaimoidea</taxon>
        <taxon>Panagrolaimidae</taxon>
        <taxon>Panagrolaimus</taxon>
    </lineage>
</organism>
<protein>
    <submittedName>
        <fullName evidence="2">Double-strand-break repair protein rad21</fullName>
    </submittedName>
</protein>
<sequence>MFYAQFVLSKKGPLAKIWLAAHWEKKLSKAQIFETDVSEAVEEIMKPKVKMALRTTGHLLLGIVRIYSRRAKYVFEDVNAAYLKVTMFSSSGRENKRGAGEDGDNSNLPEIVNDFDVALPELSELEFSAPVPINQGRIDDITMRDDNLNVGGSMFADDIDVMDDFGEASSQFGELDEEVVERGRRAASELSNQSQLPPNQTLHSEQGLPDKDAELFSQTNANLLDNLFRDDDDVNANLDVEAPSASFQLEPLVPTNVVNEKVNRPRKRKRLIVDEIKSISGEEMKANMTDFTDLIQPLDLAPPTKKLMHIREAGTVDKLFSSPGCYALIDPVLIRIYQSHLVLHAKRHDDVQEDIRRDLDMVENIEEYENAYVPPDDDFDMMDVAASPVHFEPIDEVDENIQPEIEVASPAKEVEKRQRRSRPEKEKGEESGEEEGEEDHRCSRRTHAVATAIANKLKTNDSITLNDLLTRSATQKSAAQKFYALLELAKEEAIEVEQASPYDDIVITQGPKLAQILAN</sequence>
<evidence type="ECO:0000313" key="1">
    <source>
        <dbReference type="Proteomes" id="UP000887576"/>
    </source>
</evidence>
<proteinExistence type="predicted"/>
<accession>A0AC34RCR8</accession>
<dbReference type="Proteomes" id="UP000887576">
    <property type="component" value="Unplaced"/>
</dbReference>